<dbReference type="NCBIfam" id="NF040570">
    <property type="entry name" value="guided_TnpB"/>
    <property type="match status" value="1"/>
</dbReference>
<reference evidence="3 4" key="1">
    <citation type="submission" date="2015-10" db="EMBL/GenBank/DDBJ databases">
        <title>Draft genome sequence of Thermococcus celericrescens strain DSM 17994.</title>
        <authorList>
            <person name="Hong S.-J."/>
            <person name="Park C.-E."/>
            <person name="Shin J.-H."/>
        </authorList>
    </citation>
    <scope>NUCLEOTIDE SEQUENCE [LARGE SCALE GENOMIC DNA]</scope>
    <source>
        <strain evidence="3 4">DSM 17994</strain>
    </source>
</reference>
<sequence>MKLTRTVVLESLPLTKRKFKAIKEVYDEYSEILKFLTNYAVENRVKSHLKLRKIFYKKLKEEHDLPTHYYYTVCQDATTRAKSFLELKKKGKAKTKKPVIRNVSLWLDDVLWDYKRFPRFNILKNGRKILIIGFTTKRGRIKLSLKPHKLFFRYLDEGWKIKPGIKLRLLEKERKVLAYFVFEKEFTELEPTGRFLSVDYNADNVSFGTHEFLIQVKTGFGRMTRFYSDVRKQVQKTHSISWKRKVPSKRGRRLLRKFGRRKTNRRVDLQRKLAMRLVELAGRLNATIVLEAVPKNFNQKMVNRRRKSEKRLRDTPHNIGMSGFQRFVFEKAVECGVPIIFVNPAYSSQVCPHCGAFKVKPDDDALRRRVFKCPVCGFSLDRDFVAVLNLSGLFPFSLKANEPLVEGSVSSVMLVVEANLLHCKNSLVVVSRIETKVGAGGNGHIR</sequence>
<comment type="caution">
    <text evidence="3">The sequence shown here is derived from an EMBL/GenBank/DDBJ whole genome shotgun (WGS) entry which is preliminary data.</text>
</comment>
<organism evidence="3 4">
    <name type="scientific">Thermococcus celericrescens</name>
    <dbReference type="NCBI Taxonomy" id="227598"/>
    <lineage>
        <taxon>Archaea</taxon>
        <taxon>Methanobacteriati</taxon>
        <taxon>Methanobacteriota</taxon>
        <taxon>Thermococci</taxon>
        <taxon>Thermococcales</taxon>
        <taxon>Thermococcaceae</taxon>
        <taxon>Thermococcus</taxon>
    </lineage>
</organism>
<dbReference type="OrthoDB" id="33505at2157"/>
<feature type="domain" description="Cas12f1-like TNB" evidence="2">
    <location>
        <begin position="324"/>
        <end position="390"/>
    </location>
</feature>
<dbReference type="Pfam" id="PF07282">
    <property type="entry name" value="Cas12f1-like_TNB"/>
    <property type="match status" value="1"/>
</dbReference>
<dbReference type="InterPro" id="IPR010095">
    <property type="entry name" value="Cas12f1-like_TNB"/>
</dbReference>
<gene>
    <name evidence="3" type="ORF">APY94_06525</name>
</gene>
<dbReference type="AlphaFoldDB" id="A0A100XXS9"/>
<evidence type="ECO:0000256" key="1">
    <source>
        <dbReference type="ARBA" id="ARBA00023125"/>
    </source>
</evidence>
<protein>
    <submittedName>
        <fullName evidence="3">Transposase</fullName>
    </submittedName>
</protein>
<dbReference type="Proteomes" id="UP000053462">
    <property type="component" value="Unassembled WGS sequence"/>
</dbReference>
<evidence type="ECO:0000259" key="2">
    <source>
        <dbReference type="Pfam" id="PF07282"/>
    </source>
</evidence>
<keyword evidence="1" id="KW-0238">DNA-binding</keyword>
<accession>A0A100XXS9</accession>
<proteinExistence type="predicted"/>
<dbReference type="NCBIfam" id="TIGR01766">
    <property type="entry name" value="IS200/IS605 family accessory protein TnpB-like domain"/>
    <property type="match status" value="1"/>
</dbReference>
<evidence type="ECO:0000313" key="3">
    <source>
        <dbReference type="EMBL" id="KUH33304.1"/>
    </source>
</evidence>
<evidence type="ECO:0000313" key="4">
    <source>
        <dbReference type="Proteomes" id="UP000053462"/>
    </source>
</evidence>
<keyword evidence="4" id="KW-1185">Reference proteome</keyword>
<dbReference type="STRING" id="227598.APY94_06525"/>
<dbReference type="GO" id="GO:0003677">
    <property type="term" value="F:DNA binding"/>
    <property type="evidence" value="ECO:0007669"/>
    <property type="project" value="UniProtKB-KW"/>
</dbReference>
<dbReference type="EMBL" id="LLYW01000022">
    <property type="protein sequence ID" value="KUH33304.1"/>
    <property type="molecule type" value="Genomic_DNA"/>
</dbReference>
<name>A0A100XXS9_9EURY</name>
<dbReference type="RefSeq" id="WP_058938865.1">
    <property type="nucleotide sequence ID" value="NZ_LLYW01000022.1"/>
</dbReference>